<dbReference type="InterPro" id="IPR027417">
    <property type="entry name" value="P-loop_NTPase"/>
</dbReference>
<reference evidence="4" key="2">
    <citation type="submission" date="2024-04" db="EMBL/GenBank/DDBJ databases">
        <authorList>
            <person name="Chen Y."/>
            <person name="Shah S."/>
            <person name="Dougan E. K."/>
            <person name="Thang M."/>
            <person name="Chan C."/>
        </authorList>
    </citation>
    <scope>NUCLEOTIDE SEQUENCE [LARGE SCALE GENOMIC DNA]</scope>
</reference>
<dbReference type="AlphaFoldDB" id="A0A9P1DM26"/>
<dbReference type="EMBL" id="CAMXCT020005334">
    <property type="protein sequence ID" value="CAL1165465.1"/>
    <property type="molecule type" value="Genomic_DNA"/>
</dbReference>
<feature type="region of interest" description="Disordered" evidence="1">
    <location>
        <begin position="660"/>
        <end position="679"/>
    </location>
</feature>
<evidence type="ECO:0000313" key="6">
    <source>
        <dbReference type="Proteomes" id="UP001152797"/>
    </source>
</evidence>
<dbReference type="PANTHER" id="PTHR23077:SF117">
    <property type="entry name" value="AAA+ ATPASE DOMAIN-CONTAINING PROTEIN"/>
    <property type="match status" value="1"/>
</dbReference>
<keyword evidence="6" id="KW-1185">Reference proteome</keyword>
<dbReference type="Proteomes" id="UP001152797">
    <property type="component" value="Unassembled WGS sequence"/>
</dbReference>
<evidence type="ECO:0000259" key="2">
    <source>
        <dbReference type="SMART" id="SM00382"/>
    </source>
</evidence>
<dbReference type="Gene3D" id="3.40.50.300">
    <property type="entry name" value="P-loop containing nucleotide triphosphate hydrolases"/>
    <property type="match status" value="1"/>
</dbReference>
<evidence type="ECO:0000313" key="3">
    <source>
        <dbReference type="EMBL" id="CAI4012090.1"/>
    </source>
</evidence>
<dbReference type="InterPro" id="IPR003959">
    <property type="entry name" value="ATPase_AAA_core"/>
</dbReference>
<protein>
    <submittedName>
        <fullName evidence="5">ATPase family gene 2 protein homolog A (AFG2 AA A ATPase homolog A) (Ribosome biogenesis protein SPATA5) (Spermatogenesis-associated factor protein) (Spermatogenesis-associated protein 5)</fullName>
    </submittedName>
</protein>
<dbReference type="SUPFAM" id="SSF52540">
    <property type="entry name" value="P-loop containing nucleoside triphosphate hydrolases"/>
    <property type="match status" value="1"/>
</dbReference>
<name>A0A9P1DM26_9DINO</name>
<accession>A0A9P1DM26</accession>
<dbReference type="Gene3D" id="1.10.8.60">
    <property type="match status" value="1"/>
</dbReference>
<proteinExistence type="predicted"/>
<dbReference type="OrthoDB" id="436647at2759"/>
<feature type="domain" description="AAA+ ATPase" evidence="2">
    <location>
        <begin position="378"/>
        <end position="520"/>
    </location>
</feature>
<dbReference type="SMART" id="SM00382">
    <property type="entry name" value="AAA"/>
    <property type="match status" value="1"/>
</dbReference>
<evidence type="ECO:0000256" key="1">
    <source>
        <dbReference type="SAM" id="MobiDB-lite"/>
    </source>
</evidence>
<dbReference type="PANTHER" id="PTHR23077">
    <property type="entry name" value="AAA-FAMILY ATPASE"/>
    <property type="match status" value="1"/>
</dbReference>
<evidence type="ECO:0000313" key="4">
    <source>
        <dbReference type="EMBL" id="CAL1165465.1"/>
    </source>
</evidence>
<comment type="caution">
    <text evidence="3">The sequence shown here is derived from an EMBL/GenBank/DDBJ whole genome shotgun (WGS) entry which is preliminary data.</text>
</comment>
<dbReference type="InterPro" id="IPR003593">
    <property type="entry name" value="AAA+_ATPase"/>
</dbReference>
<organism evidence="3">
    <name type="scientific">Cladocopium goreaui</name>
    <dbReference type="NCBI Taxonomy" id="2562237"/>
    <lineage>
        <taxon>Eukaryota</taxon>
        <taxon>Sar</taxon>
        <taxon>Alveolata</taxon>
        <taxon>Dinophyceae</taxon>
        <taxon>Suessiales</taxon>
        <taxon>Symbiodiniaceae</taxon>
        <taxon>Cladocopium</taxon>
    </lineage>
</organism>
<dbReference type="InterPro" id="IPR050168">
    <property type="entry name" value="AAA_ATPase_domain"/>
</dbReference>
<feature type="non-terminal residue" evidence="3">
    <location>
        <position position="1"/>
    </location>
</feature>
<dbReference type="EMBL" id="CAMXCT030005334">
    <property type="protein sequence ID" value="CAL4799402.1"/>
    <property type="molecule type" value="Genomic_DNA"/>
</dbReference>
<gene>
    <name evidence="3" type="ORF">C1SCF055_LOCUS37190</name>
</gene>
<dbReference type="Pfam" id="PF00004">
    <property type="entry name" value="AAA"/>
    <property type="match status" value="1"/>
</dbReference>
<dbReference type="GO" id="GO:0005524">
    <property type="term" value="F:ATP binding"/>
    <property type="evidence" value="ECO:0007669"/>
    <property type="project" value="InterPro"/>
</dbReference>
<reference evidence="3" key="1">
    <citation type="submission" date="2022-10" db="EMBL/GenBank/DDBJ databases">
        <authorList>
            <person name="Chen Y."/>
            <person name="Dougan E. K."/>
            <person name="Chan C."/>
            <person name="Rhodes N."/>
            <person name="Thang M."/>
        </authorList>
    </citation>
    <scope>NUCLEOTIDE SEQUENCE</scope>
</reference>
<evidence type="ECO:0000313" key="5">
    <source>
        <dbReference type="EMBL" id="CAL4799402.1"/>
    </source>
</evidence>
<dbReference type="EMBL" id="CAMXCT010005334">
    <property type="protein sequence ID" value="CAI4012090.1"/>
    <property type="molecule type" value="Genomic_DNA"/>
</dbReference>
<sequence length="679" mass="74695">MVLRVVFAHDAAWPLDAAAVPRGAGAGRSVLVTIAGHDFSAAFWALDPPEAETKSDAQLVLPAWVEQLGVQQNAEAEVRDDDVSLVQVVEVEGPWTSFTLASSVLFCHTGILEALQRQLQRLPLMRTPNAHSWAAVRLMGEVYIFKVIKICTAEADEKRLKVKQMAFWKAKMPDPHVQRAATECLALLRKSPLVLCESGPPGHELPGFFQLLQRSWSSALGGEVFFLPLVELLWETLPRKGLPQTLARQLRNFLEQMDLTNADVLFLGPLDGPLPECPQLSSQLWPLQSCCGCRLLGTCSSKDQIRPALLELFQDSLTEDGHLPTLHLALPLPPAAAPGRAVGHGTCGRRQLKEELRATVVNYFTSAETFHAMGISWAPRSLLHGPPGSGKTQLLKWLEKQVEPHAEVTWLRPAEIWSRYLGESEERLRKAFATIQKKHAALLLLEGLDEFVRPSSADSTGVHGRLAATLLTLLDGIDAGRSSRLGLAICATSRRPAEDLDARLTRPGRMDRWLRVTLPDEDDRWEMLQHFISDLEAESPSHQLKQQILQATEGCWPQELRQLAMAGAAAHPWESIFAALTPQQLSKVSASASQMSLKESNFGRSISTGRWRFGRRCSHCSAIGRGGFVTLTSGVNQVASGQVEVIYTLLCGDVGALATEHPEPAPGKPWRRSDAKELS</sequence>
<dbReference type="GO" id="GO:0016887">
    <property type="term" value="F:ATP hydrolysis activity"/>
    <property type="evidence" value="ECO:0007669"/>
    <property type="project" value="InterPro"/>
</dbReference>